<sequence>MTQSRVPVGSATQTGGKEGSWAPGRAPVPEPVLGGGLVVRVQEGLLMVPVAPKAATNQRVCPEGQGMWVEPSSLCWYGTGQVSADQVGIDWGEGGQTVSEFRPREWGTRDRQEGPTCTQVTAGTEGNQVGAGGQVPTGGNYGLWPSTHTGTPCREGKNNKGLNSVRIFLQPRARDHGGKDPKGREFRPGG</sequence>
<organism evidence="2">
    <name type="scientific">Xenopus tropicalis</name>
    <name type="common">Western clawed frog</name>
    <name type="synonym">Silurana tropicalis</name>
    <dbReference type="NCBI Taxonomy" id="8364"/>
    <lineage>
        <taxon>Eukaryota</taxon>
        <taxon>Metazoa</taxon>
        <taxon>Chordata</taxon>
        <taxon>Craniata</taxon>
        <taxon>Vertebrata</taxon>
        <taxon>Euteleostomi</taxon>
        <taxon>Amphibia</taxon>
        <taxon>Batrachia</taxon>
        <taxon>Anura</taxon>
        <taxon>Pipoidea</taxon>
        <taxon>Pipidae</taxon>
        <taxon>Xenopodinae</taxon>
        <taxon>Xenopus</taxon>
        <taxon>Silurana</taxon>
    </lineage>
</organism>
<feature type="compositionally biased region" description="Polar residues" evidence="1">
    <location>
        <begin position="1"/>
        <end position="15"/>
    </location>
</feature>
<feature type="region of interest" description="Disordered" evidence="1">
    <location>
        <begin position="169"/>
        <end position="190"/>
    </location>
</feature>
<accession>A0A1B8Y1P8</accession>
<name>A0A1B8Y1P8_XENTR</name>
<feature type="compositionally biased region" description="Polar residues" evidence="1">
    <location>
        <begin position="115"/>
        <end position="127"/>
    </location>
</feature>
<evidence type="ECO:0000256" key="1">
    <source>
        <dbReference type="SAM" id="MobiDB-lite"/>
    </source>
</evidence>
<dbReference type="AlphaFoldDB" id="A0A1B8Y1P8"/>
<proteinExistence type="predicted"/>
<reference evidence="2" key="2">
    <citation type="journal article" date="2010" name="Science">
        <title>The genome of the Western clawed frog Xenopus tropicalis.</title>
        <authorList>
            <person name="Hellsten U."/>
            <person name="Harland R.M."/>
            <person name="Gilchrist M.J."/>
            <person name="Hendrix D."/>
            <person name="Jurka J."/>
            <person name="Kapitonov V."/>
            <person name="Ovcharenko I."/>
            <person name="Putnam N.H."/>
            <person name="Shu S."/>
            <person name="Taher L."/>
            <person name="Blitz I.L."/>
            <person name="Blumberg B."/>
            <person name="Dichmann D.S."/>
            <person name="Dubchak I."/>
            <person name="Amaya E."/>
            <person name="Detter J.C."/>
            <person name="Fletcher R."/>
            <person name="Gerhard D.S."/>
            <person name="Goodstein D."/>
            <person name="Graves T."/>
            <person name="Grigoriev I.V."/>
            <person name="Grimwood J."/>
            <person name="Kawashima T."/>
            <person name="Lindquist E."/>
            <person name="Lucas S.M."/>
            <person name="Mead P.E."/>
            <person name="Mitros T."/>
            <person name="Ogino H."/>
            <person name="Ohta Y."/>
            <person name="Poliakov A.V."/>
            <person name="Pollet N."/>
            <person name="Robert J."/>
            <person name="Salamov A."/>
            <person name="Sater A.K."/>
            <person name="Schmutz J."/>
            <person name="Terry A."/>
            <person name="Vize P.D."/>
            <person name="Warren W.C."/>
            <person name="Wells D."/>
            <person name="Wills A."/>
            <person name="Wilson R.K."/>
            <person name="Zimmerman L.B."/>
            <person name="Zorn A.M."/>
            <person name="Grainger R."/>
            <person name="Grammer T."/>
            <person name="Khokha M.K."/>
            <person name="Richardson P.M."/>
            <person name="Rokhsar D.S."/>
        </authorList>
    </citation>
    <scope>NUCLEOTIDE SEQUENCE [LARGE SCALE GENOMIC DNA]</scope>
    <source>
        <strain evidence="2">Nigerian</strain>
    </source>
</reference>
<feature type="region of interest" description="Disordered" evidence="1">
    <location>
        <begin position="1"/>
        <end position="28"/>
    </location>
</feature>
<feature type="compositionally biased region" description="Basic and acidic residues" evidence="1">
    <location>
        <begin position="172"/>
        <end position="190"/>
    </location>
</feature>
<reference evidence="2" key="1">
    <citation type="submission" date="2009-11" db="EMBL/GenBank/DDBJ databases">
        <authorList>
            <consortium name="US DOE Joint Genome Institute (JGI-PGF)"/>
            <person name="Ottilar R."/>
            <person name="Schmutz J."/>
            <person name="Salamov A."/>
            <person name="Cheng J.F."/>
            <person name="Lucas S."/>
            <person name="Pitluck S."/>
            <person name="Gundlach H."/>
            <person name="Guo Y."/>
            <person name="Haberer G."/>
            <person name="Nasrallah J."/>
            <person name="Mayer K.F.X."/>
            <person name="van de Peer Y."/>
            <person name="Weigel D."/>
            <person name="Grigoriev I.V."/>
        </authorList>
    </citation>
    <scope>NUCLEOTIDE SEQUENCE</scope>
    <source>
        <strain evidence="2">Nigerian</strain>
    </source>
</reference>
<gene>
    <name evidence="2" type="ORF">XENTR_v90027797mg</name>
</gene>
<evidence type="ECO:0000313" key="2">
    <source>
        <dbReference type="EMBL" id="OCA16852.1"/>
    </source>
</evidence>
<feature type="region of interest" description="Disordered" evidence="1">
    <location>
        <begin position="104"/>
        <end position="133"/>
    </location>
</feature>
<protein>
    <submittedName>
        <fullName evidence="2">Uncharacterized protein</fullName>
    </submittedName>
</protein>
<dbReference type="EMBL" id="KV460554">
    <property type="protein sequence ID" value="OCA16852.1"/>
    <property type="molecule type" value="Genomic_DNA"/>
</dbReference>
<reference evidence="2" key="3">
    <citation type="submission" date="2016-05" db="EMBL/GenBank/DDBJ databases">
        <title>WGS assembly of Xenopus tropicalis.</title>
        <authorList>
            <person name="Sessions A."/>
            <person name="Jenkins J."/>
            <person name="Mitros T."/>
            <person name="Lyons J.T."/>
            <person name="Dichmann D.S."/>
            <person name="Robert J."/>
            <person name="Harland R.M."/>
            <person name="Rokhsar D.S."/>
        </authorList>
    </citation>
    <scope>NUCLEOTIDE SEQUENCE</scope>
    <source>
        <strain evidence="2">Nigerian</strain>
    </source>
</reference>
<feature type="compositionally biased region" description="Basic and acidic residues" evidence="1">
    <location>
        <begin position="104"/>
        <end position="113"/>
    </location>
</feature>